<dbReference type="GeneID" id="19278132"/>
<dbReference type="InterPro" id="IPR000772">
    <property type="entry name" value="Ricin_B_lectin"/>
</dbReference>
<dbReference type="OrthoDB" id="2131701at2759"/>
<dbReference type="EMBL" id="KI912119">
    <property type="protein sequence ID" value="ETS74635.1"/>
    <property type="molecule type" value="Genomic_DNA"/>
</dbReference>
<dbReference type="KEGG" id="pfy:PFICI_13119"/>
<evidence type="ECO:0000313" key="3">
    <source>
        <dbReference type="Proteomes" id="UP000030651"/>
    </source>
</evidence>
<dbReference type="OMA" id="WHLTTEY"/>
<dbReference type="PROSITE" id="PS50231">
    <property type="entry name" value="RICIN_B_LECTIN"/>
    <property type="match status" value="1"/>
</dbReference>
<gene>
    <name evidence="2" type="ORF">PFICI_13119</name>
</gene>
<evidence type="ECO:0000313" key="2">
    <source>
        <dbReference type="EMBL" id="ETS74635.1"/>
    </source>
</evidence>
<dbReference type="InterPro" id="IPR035992">
    <property type="entry name" value="Ricin_B-like_lectins"/>
</dbReference>
<reference evidence="3" key="1">
    <citation type="journal article" date="2015" name="BMC Genomics">
        <title>Genomic and transcriptomic analysis of the endophytic fungus Pestalotiopsis fici reveals its lifestyle and high potential for synthesis of natural products.</title>
        <authorList>
            <person name="Wang X."/>
            <person name="Zhang X."/>
            <person name="Liu L."/>
            <person name="Xiang M."/>
            <person name="Wang W."/>
            <person name="Sun X."/>
            <person name="Che Y."/>
            <person name="Guo L."/>
            <person name="Liu G."/>
            <person name="Guo L."/>
            <person name="Wang C."/>
            <person name="Yin W.B."/>
            <person name="Stadler M."/>
            <person name="Zhang X."/>
            <person name="Liu X."/>
        </authorList>
    </citation>
    <scope>NUCLEOTIDE SEQUENCE [LARGE SCALE GENOMIC DNA]</scope>
    <source>
        <strain evidence="3">W106-1 / CGMCC3.15140</strain>
    </source>
</reference>
<sequence>MSPVRNNALVSFTNYSADLCIDQTDGNPADGTPVIGHRYNGYKHQQWRLQNVGTTGPWPIYIIKNEETGSYLDLTNGKADNGTKITTWHGGDTINPNQHWRFITGDPANPNTVMIQNVRTGTFVDLFEGRKLEQTPIVGWNGDFKNLGNIYHQQWKVQDV</sequence>
<dbReference type="Proteomes" id="UP000030651">
    <property type="component" value="Unassembled WGS sequence"/>
</dbReference>
<dbReference type="Pfam" id="PF14200">
    <property type="entry name" value="RicinB_lectin_2"/>
    <property type="match status" value="2"/>
</dbReference>
<protein>
    <recommendedName>
        <fullName evidence="1">Ricin B lectin domain-containing protein</fullName>
    </recommendedName>
</protein>
<dbReference type="eggNOG" id="ENOG502SYF8">
    <property type="taxonomic scope" value="Eukaryota"/>
</dbReference>
<dbReference type="HOGENOM" id="CLU_1652768_0_0_1"/>
<feature type="domain" description="Ricin B lectin" evidence="1">
    <location>
        <begin position="7"/>
        <end position="88"/>
    </location>
</feature>
<keyword evidence="3" id="KW-1185">Reference proteome</keyword>
<dbReference type="InParanoid" id="W3WL42"/>
<evidence type="ECO:0000259" key="1">
    <source>
        <dbReference type="Pfam" id="PF14200"/>
    </source>
</evidence>
<accession>W3WL42</accession>
<organism evidence="2 3">
    <name type="scientific">Pestalotiopsis fici (strain W106-1 / CGMCC3.15140)</name>
    <dbReference type="NCBI Taxonomy" id="1229662"/>
    <lineage>
        <taxon>Eukaryota</taxon>
        <taxon>Fungi</taxon>
        <taxon>Dikarya</taxon>
        <taxon>Ascomycota</taxon>
        <taxon>Pezizomycotina</taxon>
        <taxon>Sordariomycetes</taxon>
        <taxon>Xylariomycetidae</taxon>
        <taxon>Amphisphaeriales</taxon>
        <taxon>Sporocadaceae</taxon>
        <taxon>Pestalotiopsis</taxon>
    </lineage>
</organism>
<name>W3WL42_PESFW</name>
<proteinExistence type="predicted"/>
<feature type="domain" description="Ricin B lectin" evidence="1">
    <location>
        <begin position="96"/>
        <end position="158"/>
    </location>
</feature>
<dbReference type="SUPFAM" id="SSF50370">
    <property type="entry name" value="Ricin B-like lectins"/>
    <property type="match status" value="1"/>
</dbReference>
<dbReference type="AlphaFoldDB" id="W3WL42"/>
<dbReference type="RefSeq" id="XP_007839891.1">
    <property type="nucleotide sequence ID" value="XM_007841700.1"/>
</dbReference>
<dbReference type="Gene3D" id="2.80.10.50">
    <property type="match status" value="2"/>
</dbReference>